<dbReference type="InterPro" id="IPR052043">
    <property type="entry name" value="PolySaccharide_Degr_Enz"/>
</dbReference>
<dbReference type="PANTHER" id="PTHR33886:SF8">
    <property type="entry name" value="UNSATURATED RHAMNOGALACTURONAN HYDROLASE (EUROFUNG)"/>
    <property type="match status" value="1"/>
</dbReference>
<dbReference type="GO" id="GO:0016787">
    <property type="term" value="F:hydrolase activity"/>
    <property type="evidence" value="ECO:0007669"/>
    <property type="project" value="UniProtKB-KW"/>
</dbReference>
<evidence type="ECO:0000313" key="2">
    <source>
        <dbReference type="EMBL" id="KAA1156808.1"/>
    </source>
</evidence>
<evidence type="ECO:0000313" key="3">
    <source>
        <dbReference type="Proteomes" id="UP000324162"/>
    </source>
</evidence>
<dbReference type="Gene3D" id="1.50.10.10">
    <property type="match status" value="1"/>
</dbReference>
<proteinExistence type="predicted"/>
<dbReference type="PANTHER" id="PTHR33886">
    <property type="entry name" value="UNSATURATED RHAMNOGALACTURONAN HYDROLASE (EUROFUNG)"/>
    <property type="match status" value="1"/>
</dbReference>
<dbReference type="EMBL" id="SEUK01000055">
    <property type="protein sequence ID" value="KAA1156808.1"/>
    <property type="molecule type" value="Genomic_DNA"/>
</dbReference>
<dbReference type="InterPro" id="IPR012341">
    <property type="entry name" value="6hp_glycosidase-like_sf"/>
</dbReference>
<accession>A0AB73BCG0</accession>
<keyword evidence="1 2" id="KW-0378">Hydrolase</keyword>
<dbReference type="Pfam" id="PF16153">
    <property type="entry name" value="DUF4861"/>
    <property type="match status" value="1"/>
</dbReference>
<comment type="caution">
    <text evidence="2">The sequence shown here is derived from an EMBL/GenBank/DDBJ whole genome shotgun (WGS) entry which is preliminary data.</text>
</comment>
<sequence>MTINAPLKQFALTSGAIIFASLFLSACQQKESIAALPTLKKAPPLAQIEISNPSDFARPDEPIYVSYYDLGLTSKEALSVFSADVELPSQAVDIDYDGTVDGLYFVVDLNNSTPVSITIENTPVSVKPVDKVKRVQADLAHKVAGQWHPHSRPPKHQINTGKKEYVGGHFENVKSLTPPDYYTDHSNWIRYEGPGIESDKVGYRFYLDWRNGFDIFGKLTPEPVLHQVGLDGYESYHHKARWGMDILKVGSSLGAGGFGVMNTKNQLEHVANVKTRTARIVENGDLRASVQLDYNDWKSSYNQQNLVADISMHAGSRLANVALKLSKDLPNMATGIVKHENTVFIQGDLSNLSNYGYSYIASWGKQSLDKSPLGMAIFFKKGDLKKVTEDKNNYLAILEPKGDKSQQRVNYYFASVWQPESGINSKDAFIDYLNKEAEKLTQKPRLRIKMRLSAAQFKAPLDAKSALKWTQALADTELSHKVLGYHYMGWDVNRKRLPKFEYDIIGIQPYAYNQLALLTGKKQYSEVIEKVTASFISDQGKIYAYKKSNFNIDNIPPGQNLISLYERTGEAKYRVAIETLREQLHDQPRTSAGAFWHKKKYQGQVWLDGVYMGMPFLAHYAKKFELGHKQQETLNEVVNEFKLTREFLRDSNTGLYYHAWDELKAQSWADKNTGLSQEFWARGMGWLAMAVVDVLDYIPTENIEQRDFLVTMIGEIAVSLKSVQDQNTATWWQILNKPAQRGNYRESSATAMFIYFYAKAINKGYLAKEYTALVKSAYKGLLSEFTLVHKDGTVSMLNQCYVAGLGFGRDGSYDYYMSEPISRNDPKGVAPYILAGIEMVKLLGIDNSVK</sequence>
<organism evidence="2 3">
    <name type="scientific">Pseudoalteromonas fuliginea</name>
    <dbReference type="NCBI Taxonomy" id="1872678"/>
    <lineage>
        <taxon>Bacteria</taxon>
        <taxon>Pseudomonadati</taxon>
        <taxon>Pseudomonadota</taxon>
        <taxon>Gammaproteobacteria</taxon>
        <taxon>Alteromonadales</taxon>
        <taxon>Pseudoalteromonadaceae</taxon>
        <taxon>Pseudoalteromonas</taxon>
    </lineage>
</organism>
<dbReference type="AlphaFoldDB" id="A0AB73BCG0"/>
<name>A0AB73BCG0_9GAMM</name>
<dbReference type="SUPFAM" id="SSF48208">
    <property type="entry name" value="Six-hairpin glycosidases"/>
    <property type="match status" value="1"/>
</dbReference>
<gene>
    <name evidence="2" type="ORF">EU508_17895</name>
</gene>
<dbReference type="Pfam" id="PF07470">
    <property type="entry name" value="Glyco_hydro_88"/>
    <property type="match status" value="1"/>
</dbReference>
<reference evidence="2 3" key="1">
    <citation type="submission" date="2019-01" db="EMBL/GenBank/DDBJ databases">
        <title>Genome sequences of marine Pseudoalteromonas species.</title>
        <authorList>
            <person name="Boraston A.B."/>
            <person name="Hehemann J.-H."/>
            <person name="Vickers C.J."/>
            <person name="Salama-Alber O."/>
            <person name="Abe K."/>
            <person name="Hettle A.J."/>
        </authorList>
    </citation>
    <scope>NUCLEOTIDE SEQUENCE [LARGE SCALE GENOMIC DNA]</scope>
    <source>
        <strain evidence="2 3">PS42</strain>
    </source>
</reference>
<dbReference type="InterPro" id="IPR032342">
    <property type="entry name" value="DUF4861"/>
</dbReference>
<protein>
    <submittedName>
        <fullName evidence="2">Glycoside hydrolase family 88 protein</fullName>
    </submittedName>
</protein>
<dbReference type="InterPro" id="IPR008928">
    <property type="entry name" value="6-hairpin_glycosidase_sf"/>
</dbReference>
<evidence type="ECO:0000256" key="1">
    <source>
        <dbReference type="ARBA" id="ARBA00022801"/>
    </source>
</evidence>
<dbReference type="Proteomes" id="UP000324162">
    <property type="component" value="Unassembled WGS sequence"/>
</dbReference>
<dbReference type="RefSeq" id="WP_149615080.1">
    <property type="nucleotide sequence ID" value="NZ_SEUK01000055.1"/>
</dbReference>
<dbReference type="InterPro" id="IPR010905">
    <property type="entry name" value="Glyco_hydro_88"/>
</dbReference>
<dbReference type="GO" id="GO:0005975">
    <property type="term" value="P:carbohydrate metabolic process"/>
    <property type="evidence" value="ECO:0007669"/>
    <property type="project" value="InterPro"/>
</dbReference>